<name>A0A368V0A5_9BACT</name>
<dbReference type="Proteomes" id="UP000252733">
    <property type="component" value="Unassembled WGS sequence"/>
</dbReference>
<protein>
    <submittedName>
        <fullName evidence="2">Multidrug efflux pump subunit AcrB</fullName>
    </submittedName>
</protein>
<dbReference type="SUPFAM" id="SSF82693">
    <property type="entry name" value="Multidrug efflux transporter AcrB pore domain, PN1, PN2, PC1 and PC2 subdomains"/>
    <property type="match status" value="2"/>
</dbReference>
<dbReference type="InterPro" id="IPR027463">
    <property type="entry name" value="AcrB_DN_DC_subdom"/>
</dbReference>
<dbReference type="PRINTS" id="PR00702">
    <property type="entry name" value="ACRIFLAVINRP"/>
</dbReference>
<feature type="transmembrane region" description="Helical" evidence="1">
    <location>
        <begin position="431"/>
        <end position="450"/>
    </location>
</feature>
<feature type="transmembrane region" description="Helical" evidence="1">
    <location>
        <begin position="358"/>
        <end position="379"/>
    </location>
</feature>
<keyword evidence="1" id="KW-0472">Membrane</keyword>
<dbReference type="Gene3D" id="3.30.2090.10">
    <property type="entry name" value="Multidrug efflux transporter AcrB TolC docking domain, DN and DC subdomains"/>
    <property type="match status" value="2"/>
</dbReference>
<dbReference type="Gene3D" id="1.20.1640.10">
    <property type="entry name" value="Multidrug efflux transporter AcrB transmembrane domain"/>
    <property type="match status" value="2"/>
</dbReference>
<feature type="transmembrane region" description="Helical" evidence="1">
    <location>
        <begin position="908"/>
        <end position="927"/>
    </location>
</feature>
<feature type="transmembrane region" description="Helical" evidence="1">
    <location>
        <begin position="882"/>
        <end position="901"/>
    </location>
</feature>
<comment type="caution">
    <text evidence="2">The sequence shown here is derived from an EMBL/GenBank/DDBJ whole genome shotgun (WGS) entry which is preliminary data.</text>
</comment>
<dbReference type="Gene3D" id="3.30.70.1430">
    <property type="entry name" value="Multidrug efflux transporter AcrB pore domain"/>
    <property type="match status" value="2"/>
</dbReference>
<proteinExistence type="predicted"/>
<dbReference type="GO" id="GO:0005886">
    <property type="term" value="C:plasma membrane"/>
    <property type="evidence" value="ECO:0007669"/>
    <property type="project" value="TreeGrafter"/>
</dbReference>
<organism evidence="2 3">
    <name type="scientific">Marinilabilia salmonicolor</name>
    <dbReference type="NCBI Taxonomy" id="989"/>
    <lineage>
        <taxon>Bacteria</taxon>
        <taxon>Pseudomonadati</taxon>
        <taxon>Bacteroidota</taxon>
        <taxon>Bacteroidia</taxon>
        <taxon>Marinilabiliales</taxon>
        <taxon>Marinilabiliaceae</taxon>
        <taxon>Marinilabilia</taxon>
    </lineage>
</organism>
<dbReference type="SUPFAM" id="SSF82714">
    <property type="entry name" value="Multidrug efflux transporter AcrB TolC docking domain, DN and DC subdomains"/>
    <property type="match status" value="1"/>
</dbReference>
<evidence type="ECO:0000313" key="3">
    <source>
        <dbReference type="Proteomes" id="UP000252733"/>
    </source>
</evidence>
<dbReference type="Gene3D" id="3.30.70.1440">
    <property type="entry name" value="Multidrug efflux transporter AcrB pore domain"/>
    <property type="match status" value="1"/>
</dbReference>
<feature type="transmembrane region" description="Helical" evidence="1">
    <location>
        <begin position="330"/>
        <end position="351"/>
    </location>
</feature>
<dbReference type="PANTHER" id="PTHR32063">
    <property type="match status" value="1"/>
</dbReference>
<keyword evidence="1" id="KW-0812">Transmembrane</keyword>
<keyword evidence="3" id="KW-1185">Reference proteome</keyword>
<dbReference type="SUPFAM" id="SSF82866">
    <property type="entry name" value="Multidrug efflux transporter AcrB transmembrane domain"/>
    <property type="match status" value="2"/>
</dbReference>
<reference evidence="2 3" key="1">
    <citation type="submission" date="2018-07" db="EMBL/GenBank/DDBJ databases">
        <title>Freshwater and sediment microbial communities from various areas in North America, analyzing microbe dynamics in response to fracking.</title>
        <authorList>
            <person name="Lamendella R."/>
        </authorList>
    </citation>
    <scope>NUCLEOTIDE SEQUENCE [LARGE SCALE GENOMIC DNA]</scope>
    <source>
        <strain evidence="2 3">160A</strain>
    </source>
</reference>
<feature type="transmembrane region" description="Helical" evidence="1">
    <location>
        <begin position="462"/>
        <end position="483"/>
    </location>
</feature>
<feature type="transmembrane region" description="Helical" evidence="1">
    <location>
        <begin position="391"/>
        <end position="410"/>
    </location>
</feature>
<dbReference type="RefSeq" id="WP_114437020.1">
    <property type="nucleotide sequence ID" value="NZ_QPIZ01000011.1"/>
</dbReference>
<keyword evidence="1" id="KW-1133">Transmembrane helix</keyword>
<accession>A0A368V0A5</accession>
<evidence type="ECO:0000313" key="2">
    <source>
        <dbReference type="EMBL" id="RCW34516.1"/>
    </source>
</evidence>
<dbReference type="AlphaFoldDB" id="A0A368V0A5"/>
<dbReference type="Gene3D" id="3.30.70.1320">
    <property type="entry name" value="Multidrug efflux transporter AcrB pore domain like"/>
    <property type="match status" value="1"/>
</dbReference>
<dbReference type="PANTHER" id="PTHR32063:SF18">
    <property type="entry name" value="CATION EFFLUX SYSTEM PROTEIN"/>
    <property type="match status" value="1"/>
</dbReference>
<dbReference type="EMBL" id="QPIZ01000011">
    <property type="protein sequence ID" value="RCW34516.1"/>
    <property type="molecule type" value="Genomic_DNA"/>
</dbReference>
<feature type="transmembrane region" description="Helical" evidence="1">
    <location>
        <begin position="933"/>
        <end position="955"/>
    </location>
</feature>
<sequence length="1049" mass="116561">MTEFAFKNKILFYFFLVVLAVGGIMSFQSMSKLEDPEIKVKQALVVTIYPGASAHETELEVTDVLEKAIKTMGDIKKIESRSEADYSEITVELDPTISPDEIEQKWDILRRKVQRAASQLPAKANPPIVVDDFGDVYGLFYAMTADGFSYDEMHDYGMLIKQEIESLPDVKRVKIFGDRPPCININIHQEKMANLGVHPSEVLMTLDSQNETVYAGYFEAGRERIRVDVTNDFDNINDIRNLIIQGHEDDQLRLDDIADIERTVDTPYREAMRYNSQPALGISIAMQSGGNVIKLGELVDQRLSDLRQSGIPAGIDFKKVFFQPEKVSNAISTFMFNLAQSVAIVILILMLSMGWRSGIIIGSGLLLTILGSFVVLNLFNGTLQRVSLASLIVAMGMLVDNAIVIVDGILIDLQNGMKKKKALINTAKKTAWPLLGATLIAIFAFLPIFLSPDTSGEYVRDLFIVLAVSLLLSWVLALTQAPIMADKQFKQKEESDGEKKKLYSTKIYSIHRRWLSYLLYHKTVAIVIVTLLMGGSLLLFPLIPQTFFPDLTYNQLYIEYKMPAGTRIEKIDADLTEIEQYLMEQPEITNVTTSLGGTPSRYNLVRSIAEPAMNYGELIVDFADADELPDMLPKLQKHLSENYPQAYARVKRYNLMYKKFPVEVLFTGPDPAVLKELTAQAKNIMEEEPGAILVTDDWEPASKVLMAKYNQPMARRAGLTRPDIALSLLTATDGLPIGNFYDGTRSIPIYVKSTKNNGEPVENLETSPAFSMLPSLSNLDPDNLKAVMSGAISISEVVESTVGAVPMNQAVNSIDIGWEEPVVRRYNGQRAIKAQCNPVPGLTAEDVRKSILPEIEDIPLPAGYKMEWQGEYEASSESQKYLFMYLPLAIVLMIAVLIALFNDYKKPLIIIFSLPLAAIGIVLGMLVSGKEFGFVAIVGALGLMGMMIKNGVVLLEEVELQVKEGKHRFSALMDASTSRLRPVMMASLTTILGMIPLITDAMFGSMAVTMMSGLLIGTIITLLMMPVLYALFYNVIHPLSKKAKKQENA</sequence>
<feature type="transmembrane region" description="Helical" evidence="1">
    <location>
        <begin position="519"/>
        <end position="543"/>
    </location>
</feature>
<gene>
    <name evidence="2" type="ORF">DFO77_11117</name>
</gene>
<dbReference type="InterPro" id="IPR001036">
    <property type="entry name" value="Acrflvin-R"/>
</dbReference>
<dbReference type="GO" id="GO:0042910">
    <property type="term" value="F:xenobiotic transmembrane transporter activity"/>
    <property type="evidence" value="ECO:0007669"/>
    <property type="project" value="TreeGrafter"/>
</dbReference>
<feature type="transmembrane region" description="Helical" evidence="1">
    <location>
        <begin position="983"/>
        <end position="1008"/>
    </location>
</feature>
<dbReference type="Pfam" id="PF00873">
    <property type="entry name" value="ACR_tran"/>
    <property type="match status" value="1"/>
</dbReference>
<feature type="transmembrane region" description="Helical" evidence="1">
    <location>
        <begin position="1014"/>
        <end position="1036"/>
    </location>
</feature>
<evidence type="ECO:0000256" key="1">
    <source>
        <dbReference type="SAM" id="Phobius"/>
    </source>
</evidence>